<accession>A0A6C0H259</accession>
<organism evidence="1">
    <name type="scientific">viral metagenome</name>
    <dbReference type="NCBI Taxonomy" id="1070528"/>
    <lineage>
        <taxon>unclassified sequences</taxon>
        <taxon>metagenomes</taxon>
        <taxon>organismal metagenomes</taxon>
    </lineage>
</organism>
<dbReference type="AlphaFoldDB" id="A0A6C0H259"/>
<protein>
    <submittedName>
        <fullName evidence="1">Uncharacterized protein</fullName>
    </submittedName>
</protein>
<dbReference type="EMBL" id="MN739849">
    <property type="protein sequence ID" value="QHT74316.1"/>
    <property type="molecule type" value="Genomic_DNA"/>
</dbReference>
<name>A0A6C0H259_9ZZZZ</name>
<reference evidence="1" key="1">
    <citation type="journal article" date="2020" name="Nature">
        <title>Giant virus diversity and host interactions through global metagenomics.</title>
        <authorList>
            <person name="Schulz F."/>
            <person name="Roux S."/>
            <person name="Paez-Espino D."/>
            <person name="Jungbluth S."/>
            <person name="Walsh D.A."/>
            <person name="Denef V.J."/>
            <person name="McMahon K.D."/>
            <person name="Konstantinidis K.T."/>
            <person name="Eloe-Fadrosh E.A."/>
            <person name="Kyrpides N.C."/>
            <person name="Woyke T."/>
        </authorList>
    </citation>
    <scope>NUCLEOTIDE SEQUENCE</scope>
    <source>
        <strain evidence="1">GVMAG-M-3300023179-59</strain>
    </source>
</reference>
<proteinExistence type="predicted"/>
<sequence>MYYSKIGISGSGLTNQIISLIVSIMLAHSSNHKVVVVDKFRDDYSKEEFTKISDIIDIDKCNEFLIDTYNIMIVDKYDADFEINTVKYGTIDYAVDITKYVKDNFYKDNILDINTKIVVSNFPSQYKEPKININYKINGYIVDEILEQPICIDIMNSEYVNTFCDLYTIHNRGKKTMFENILRNIYYNKEFVKVAESIFEKFSLSYEGEYKINVIHLRLEDDAIRFWSNEMGEKQFQTSLEKKYIQLIKIYIPKNEEIILLSQTQNNAVVDFLSENGYKYNFSEKFFEGREKNAIVDLLLSQKCNHIFIGAYNIVKKNGSTYSNYISNIINKDVMKVGFDIDNLESLEQTYF</sequence>
<evidence type="ECO:0000313" key="1">
    <source>
        <dbReference type="EMBL" id="QHT74316.1"/>
    </source>
</evidence>